<organism evidence="2 3">
    <name type="scientific">Caldibacillus thermoamylovorans</name>
    <dbReference type="NCBI Taxonomy" id="35841"/>
    <lineage>
        <taxon>Bacteria</taxon>
        <taxon>Bacillati</taxon>
        <taxon>Bacillota</taxon>
        <taxon>Bacilli</taxon>
        <taxon>Bacillales</taxon>
        <taxon>Bacillaceae</taxon>
        <taxon>Caldibacillus</taxon>
    </lineage>
</organism>
<keyword evidence="3" id="KW-1185">Reference proteome</keyword>
<evidence type="ECO:0000256" key="1">
    <source>
        <dbReference type="SAM" id="Phobius"/>
    </source>
</evidence>
<evidence type="ECO:0000313" key="2">
    <source>
        <dbReference type="EMBL" id="CEE02638.1"/>
    </source>
</evidence>
<dbReference type="EMBL" id="CCRF01000081">
    <property type="protein sequence ID" value="CEE02638.1"/>
    <property type="molecule type" value="Genomic_DNA"/>
</dbReference>
<sequence>MHDLILMTIIAKTRVFLNRTIIKWISVTAGFLLIGFAVYFAVEFFKSVFEIG</sequence>
<feature type="transmembrane region" description="Helical" evidence="1">
    <location>
        <begin position="21"/>
        <end position="42"/>
    </location>
</feature>
<dbReference type="Proteomes" id="UP000040576">
    <property type="component" value="Unassembled WGS sequence"/>
</dbReference>
<protein>
    <submittedName>
        <fullName evidence="2">Putative membrane protein</fullName>
    </submittedName>
</protein>
<keyword evidence="1" id="KW-1133">Transmembrane helix</keyword>
<name>A0A090J1V1_9BACI</name>
<keyword evidence="1" id="KW-0812">Transmembrane</keyword>
<proteinExistence type="predicted"/>
<accession>A0A090J1V1</accession>
<keyword evidence="1" id="KW-0472">Membrane</keyword>
<gene>
    <name evidence="2" type="ORF">BT1A1_2847</name>
</gene>
<evidence type="ECO:0000313" key="3">
    <source>
        <dbReference type="Proteomes" id="UP000040576"/>
    </source>
</evidence>
<reference evidence="2 3" key="1">
    <citation type="submission" date="2014-07" db="EMBL/GenBank/DDBJ databases">
        <authorList>
            <person name="Wibberg Daniel"/>
        </authorList>
    </citation>
    <scope>NUCLEOTIDE SEQUENCE [LARGE SCALE GENOMIC DNA]</scope>
</reference>
<dbReference type="AlphaFoldDB" id="A0A090J1V1"/>